<dbReference type="Proteomes" id="UP001154282">
    <property type="component" value="Unassembled WGS sequence"/>
</dbReference>
<accession>A0AAV0NM20</accession>
<evidence type="ECO:0000313" key="1">
    <source>
        <dbReference type="EMBL" id="CAI0459540.1"/>
    </source>
</evidence>
<feature type="non-terminal residue" evidence="1">
    <location>
        <position position="1"/>
    </location>
</feature>
<keyword evidence="2" id="KW-1185">Reference proteome</keyword>
<dbReference type="AlphaFoldDB" id="A0AAV0NM20"/>
<organism evidence="1 2">
    <name type="scientific">Linum tenue</name>
    <dbReference type="NCBI Taxonomy" id="586396"/>
    <lineage>
        <taxon>Eukaryota</taxon>
        <taxon>Viridiplantae</taxon>
        <taxon>Streptophyta</taxon>
        <taxon>Embryophyta</taxon>
        <taxon>Tracheophyta</taxon>
        <taxon>Spermatophyta</taxon>
        <taxon>Magnoliopsida</taxon>
        <taxon>eudicotyledons</taxon>
        <taxon>Gunneridae</taxon>
        <taxon>Pentapetalae</taxon>
        <taxon>rosids</taxon>
        <taxon>fabids</taxon>
        <taxon>Malpighiales</taxon>
        <taxon>Linaceae</taxon>
        <taxon>Linum</taxon>
    </lineage>
</organism>
<gene>
    <name evidence="1" type="ORF">LITE_LOCUS34052</name>
</gene>
<reference evidence="1" key="1">
    <citation type="submission" date="2022-08" db="EMBL/GenBank/DDBJ databases">
        <authorList>
            <person name="Gutierrez-Valencia J."/>
        </authorList>
    </citation>
    <scope>NUCLEOTIDE SEQUENCE</scope>
</reference>
<dbReference type="EMBL" id="CAMGYJ010000008">
    <property type="protein sequence ID" value="CAI0459540.1"/>
    <property type="molecule type" value="Genomic_DNA"/>
</dbReference>
<protein>
    <submittedName>
        <fullName evidence="1">Uncharacterized protein</fullName>
    </submittedName>
</protein>
<evidence type="ECO:0000313" key="2">
    <source>
        <dbReference type="Proteomes" id="UP001154282"/>
    </source>
</evidence>
<comment type="caution">
    <text evidence="1">The sequence shown here is derived from an EMBL/GenBank/DDBJ whole genome shotgun (WGS) entry which is preliminary data.</text>
</comment>
<proteinExistence type="predicted"/>
<name>A0AAV0NM20_9ROSI</name>
<sequence>VGGRGDECFEDVGAVGGERERWERDGGLGDRIEEVEGDTVAAAWVDDEDPPVFGGDVELRLDGGAEVRDVVEVEVHLFVGYLG</sequence>